<name>A0A016S616_9BILA</name>
<feature type="region of interest" description="Disordered" evidence="1">
    <location>
        <begin position="1"/>
        <end position="36"/>
    </location>
</feature>
<evidence type="ECO:0000256" key="1">
    <source>
        <dbReference type="SAM" id="MobiDB-lite"/>
    </source>
</evidence>
<dbReference type="EMBL" id="JARK01001629">
    <property type="protein sequence ID" value="EYB85684.1"/>
    <property type="molecule type" value="Genomic_DNA"/>
</dbReference>
<dbReference type="AlphaFoldDB" id="A0A016S616"/>
<protein>
    <submittedName>
        <fullName evidence="2">Uncharacterized protein</fullName>
    </submittedName>
</protein>
<feature type="compositionally biased region" description="Basic and acidic residues" evidence="1">
    <location>
        <begin position="1"/>
        <end position="15"/>
    </location>
</feature>
<keyword evidence="3" id="KW-1185">Reference proteome</keyword>
<accession>A0A016S616</accession>
<dbReference type="Proteomes" id="UP000024635">
    <property type="component" value="Unassembled WGS sequence"/>
</dbReference>
<organism evidence="2 3">
    <name type="scientific">Ancylostoma ceylanicum</name>
    <dbReference type="NCBI Taxonomy" id="53326"/>
    <lineage>
        <taxon>Eukaryota</taxon>
        <taxon>Metazoa</taxon>
        <taxon>Ecdysozoa</taxon>
        <taxon>Nematoda</taxon>
        <taxon>Chromadorea</taxon>
        <taxon>Rhabditida</taxon>
        <taxon>Rhabditina</taxon>
        <taxon>Rhabditomorpha</taxon>
        <taxon>Strongyloidea</taxon>
        <taxon>Ancylostomatidae</taxon>
        <taxon>Ancylostomatinae</taxon>
        <taxon>Ancylostoma</taxon>
    </lineage>
</organism>
<comment type="caution">
    <text evidence="2">The sequence shown here is derived from an EMBL/GenBank/DDBJ whole genome shotgun (WGS) entry which is preliminary data.</text>
</comment>
<evidence type="ECO:0000313" key="3">
    <source>
        <dbReference type="Proteomes" id="UP000024635"/>
    </source>
</evidence>
<proteinExistence type="predicted"/>
<gene>
    <name evidence="2" type="primary">Acey_s0293.g1609</name>
    <name evidence="2" type="ORF">Y032_0293g1609</name>
</gene>
<reference evidence="3" key="1">
    <citation type="journal article" date="2015" name="Nat. Genet.">
        <title>The genome and transcriptome of the zoonotic hookworm Ancylostoma ceylanicum identify infection-specific gene families.</title>
        <authorList>
            <person name="Schwarz E.M."/>
            <person name="Hu Y."/>
            <person name="Antoshechkin I."/>
            <person name="Miller M.M."/>
            <person name="Sternberg P.W."/>
            <person name="Aroian R.V."/>
        </authorList>
    </citation>
    <scope>NUCLEOTIDE SEQUENCE</scope>
    <source>
        <strain evidence="3">HY135</strain>
    </source>
</reference>
<sequence>MKFETKRTRGARLELNKLSSHPHPGHHHNGSAGKPATAAVAQVEAFVDAADPVSFRSAIAFPAQFIFPYADPGRQLISLSSAAVYETDAVSPISYTLVLISRTCCCCIFSAYLHYPHNDNDVQNSCTRAHPFS</sequence>
<evidence type="ECO:0000313" key="2">
    <source>
        <dbReference type="EMBL" id="EYB85684.1"/>
    </source>
</evidence>